<evidence type="ECO:0000259" key="1">
    <source>
        <dbReference type="Pfam" id="PF01548"/>
    </source>
</evidence>
<reference evidence="3 4" key="1">
    <citation type="submission" date="2016-09" db="EMBL/GenBank/DDBJ databases">
        <title>Phylogenomics of Achromobacter.</title>
        <authorList>
            <person name="Jeukens J."/>
            <person name="Freschi L."/>
            <person name="Vincent A.T."/>
            <person name="Emond-Rheault J.-G."/>
            <person name="Kukavica-Ibrulj I."/>
            <person name="Charette S.J."/>
            <person name="Levesque R.C."/>
        </authorList>
    </citation>
    <scope>NUCLEOTIDE SEQUENCE [LARGE SCALE GENOMIC DNA]</scope>
    <source>
        <strain evidence="3 4">AUS488</strain>
    </source>
</reference>
<dbReference type="NCBIfam" id="NF033542">
    <property type="entry name" value="transpos_IS110"/>
    <property type="match status" value="1"/>
</dbReference>
<dbReference type="InterPro" id="IPR047650">
    <property type="entry name" value="Transpos_IS110"/>
</dbReference>
<proteinExistence type="predicted"/>
<dbReference type="PANTHER" id="PTHR33055">
    <property type="entry name" value="TRANSPOSASE FOR INSERTION SEQUENCE ELEMENT IS1111A"/>
    <property type="match status" value="1"/>
</dbReference>
<comment type="caution">
    <text evidence="3">The sequence shown here is derived from an EMBL/GenBank/DDBJ whole genome shotgun (WGS) entry which is preliminary data.</text>
</comment>
<evidence type="ECO:0000259" key="2">
    <source>
        <dbReference type="Pfam" id="PF02371"/>
    </source>
</evidence>
<dbReference type="Pfam" id="PF01548">
    <property type="entry name" value="DEDD_Tnp_IS110"/>
    <property type="match status" value="1"/>
</dbReference>
<dbReference type="Pfam" id="PF02371">
    <property type="entry name" value="Transposase_20"/>
    <property type="match status" value="1"/>
</dbReference>
<sequence length="318" mass="34706">MQISGCVIGVDVGKFELQVAGHEKSIVSGVLPNNRSSIVGWLKRLPAGSVIGMEATGGYQELLARLAHERGFVVYVLNPTHVHHYAISLGNRGKTDRLDAEVIAQYIAQRHTKLHPYEPISPELQQVRALQALRSTVVRVSTSLRLSAQRHGCASVHQKKALAGLSSWAEQLERELIAKIKAQSEWAKIYGLLTGICGIGPINGVALTALFTRVHFTSSDAVVAFCGLDPRPKESGRKVGRRRLSKQGDKAARSLLYNAASSAARTPRFKDYYAALRARGLASTAALVVIARKLLRIAYGVWRTGRAFDPDRLNLKTA</sequence>
<dbReference type="GO" id="GO:0004803">
    <property type="term" value="F:transposase activity"/>
    <property type="evidence" value="ECO:0007669"/>
    <property type="project" value="InterPro"/>
</dbReference>
<evidence type="ECO:0000313" key="4">
    <source>
        <dbReference type="Proteomes" id="UP000187251"/>
    </source>
</evidence>
<dbReference type="EMBL" id="MJMN01000001">
    <property type="protein sequence ID" value="OMG93231.1"/>
    <property type="molecule type" value="Genomic_DNA"/>
</dbReference>
<gene>
    <name evidence="3" type="ORF">BIZ92_02555</name>
</gene>
<accession>A0A1R1K1D7</accession>
<dbReference type="Proteomes" id="UP000187251">
    <property type="component" value="Unassembled WGS sequence"/>
</dbReference>
<dbReference type="InterPro" id="IPR002525">
    <property type="entry name" value="Transp_IS110-like_N"/>
</dbReference>
<evidence type="ECO:0000313" key="3">
    <source>
        <dbReference type="EMBL" id="OMG93231.1"/>
    </source>
</evidence>
<name>A0A1R1K1D7_ALCXX</name>
<dbReference type="GO" id="GO:0006313">
    <property type="term" value="P:DNA transposition"/>
    <property type="evidence" value="ECO:0007669"/>
    <property type="project" value="InterPro"/>
</dbReference>
<feature type="domain" description="Transposase IS116/IS110/IS902 C-terminal" evidence="2">
    <location>
        <begin position="192"/>
        <end position="274"/>
    </location>
</feature>
<dbReference type="GO" id="GO:0003677">
    <property type="term" value="F:DNA binding"/>
    <property type="evidence" value="ECO:0007669"/>
    <property type="project" value="InterPro"/>
</dbReference>
<dbReference type="OrthoDB" id="9795150at2"/>
<dbReference type="PANTHER" id="PTHR33055:SF3">
    <property type="entry name" value="PUTATIVE TRANSPOSASE FOR IS117-RELATED"/>
    <property type="match status" value="1"/>
</dbReference>
<dbReference type="RefSeq" id="WP_076408110.1">
    <property type="nucleotide sequence ID" value="NZ_MJMN01000001.1"/>
</dbReference>
<organism evidence="3 4">
    <name type="scientific">Alcaligenes xylosoxydans xylosoxydans</name>
    <name type="common">Achromobacter xylosoxidans</name>
    <dbReference type="NCBI Taxonomy" id="85698"/>
    <lineage>
        <taxon>Bacteria</taxon>
        <taxon>Pseudomonadati</taxon>
        <taxon>Pseudomonadota</taxon>
        <taxon>Betaproteobacteria</taxon>
        <taxon>Burkholderiales</taxon>
        <taxon>Alcaligenaceae</taxon>
        <taxon>Achromobacter</taxon>
    </lineage>
</organism>
<protein>
    <submittedName>
        <fullName evidence="3">IS110 family transposase</fullName>
    </submittedName>
</protein>
<dbReference type="AlphaFoldDB" id="A0A1R1K1D7"/>
<dbReference type="InterPro" id="IPR003346">
    <property type="entry name" value="Transposase_20"/>
</dbReference>
<feature type="domain" description="Transposase IS110-like N-terminal" evidence="1">
    <location>
        <begin position="8"/>
        <end position="144"/>
    </location>
</feature>